<accession>A0AAV4WYS3</accession>
<keyword evidence="3" id="KW-1185">Reference proteome</keyword>
<dbReference type="EMBL" id="BPLR01016854">
    <property type="protein sequence ID" value="GIY86865.1"/>
    <property type="molecule type" value="Genomic_DNA"/>
</dbReference>
<protein>
    <submittedName>
        <fullName evidence="2">Uncharacterized protein</fullName>
    </submittedName>
</protein>
<proteinExistence type="predicted"/>
<feature type="non-terminal residue" evidence="2">
    <location>
        <position position="1"/>
    </location>
</feature>
<dbReference type="AlphaFoldDB" id="A0AAV4WYS3"/>
<evidence type="ECO:0000313" key="2">
    <source>
        <dbReference type="EMBL" id="GIY86865.1"/>
    </source>
</evidence>
<dbReference type="Proteomes" id="UP001054945">
    <property type="component" value="Unassembled WGS sequence"/>
</dbReference>
<feature type="compositionally biased region" description="Polar residues" evidence="1">
    <location>
        <begin position="43"/>
        <end position="56"/>
    </location>
</feature>
<name>A0AAV4WYS3_CAEEX</name>
<reference evidence="2 3" key="1">
    <citation type="submission" date="2021-06" db="EMBL/GenBank/DDBJ databases">
        <title>Caerostris extrusa draft genome.</title>
        <authorList>
            <person name="Kono N."/>
            <person name="Arakawa K."/>
        </authorList>
    </citation>
    <scope>NUCLEOTIDE SEQUENCE [LARGE SCALE GENOMIC DNA]</scope>
</reference>
<organism evidence="2 3">
    <name type="scientific">Caerostris extrusa</name>
    <name type="common">Bark spider</name>
    <name type="synonym">Caerostris bankana</name>
    <dbReference type="NCBI Taxonomy" id="172846"/>
    <lineage>
        <taxon>Eukaryota</taxon>
        <taxon>Metazoa</taxon>
        <taxon>Ecdysozoa</taxon>
        <taxon>Arthropoda</taxon>
        <taxon>Chelicerata</taxon>
        <taxon>Arachnida</taxon>
        <taxon>Araneae</taxon>
        <taxon>Araneomorphae</taxon>
        <taxon>Entelegynae</taxon>
        <taxon>Araneoidea</taxon>
        <taxon>Araneidae</taxon>
        <taxon>Caerostris</taxon>
    </lineage>
</organism>
<gene>
    <name evidence="2" type="ORF">CEXT_15171</name>
</gene>
<feature type="region of interest" description="Disordered" evidence="1">
    <location>
        <begin position="21"/>
        <end position="56"/>
    </location>
</feature>
<evidence type="ECO:0000313" key="3">
    <source>
        <dbReference type="Proteomes" id="UP001054945"/>
    </source>
</evidence>
<sequence length="85" mass="9289">IEIATQNPSLSTVYQVRQGHNSSLPTCATRLRPLTPSRHPTRRPSSQRSLSTEDGVNLVAQSSGGRNRFALKSIDSQMSLPIAFL</sequence>
<evidence type="ECO:0000256" key="1">
    <source>
        <dbReference type="SAM" id="MobiDB-lite"/>
    </source>
</evidence>
<comment type="caution">
    <text evidence="2">The sequence shown here is derived from an EMBL/GenBank/DDBJ whole genome shotgun (WGS) entry which is preliminary data.</text>
</comment>